<protein>
    <recommendedName>
        <fullName evidence="2">protein-tyrosine-phosphatase</fullName>
        <ecNumber evidence="2">3.1.3.48</ecNumber>
    </recommendedName>
</protein>
<dbReference type="PANTHER" id="PTHR39181">
    <property type="entry name" value="TYROSINE-PROTEIN PHOSPHATASE YWQE"/>
    <property type="match status" value="1"/>
</dbReference>
<proteinExistence type="inferred from homology"/>
<organism evidence="5 6">
    <name type="scientific">Kistimonas scapharcae</name>
    <dbReference type="NCBI Taxonomy" id="1036133"/>
    <lineage>
        <taxon>Bacteria</taxon>
        <taxon>Pseudomonadati</taxon>
        <taxon>Pseudomonadota</taxon>
        <taxon>Gammaproteobacteria</taxon>
        <taxon>Oceanospirillales</taxon>
        <taxon>Endozoicomonadaceae</taxon>
        <taxon>Kistimonas</taxon>
    </lineage>
</organism>
<comment type="caution">
    <text evidence="5">The sequence shown here is derived from an EMBL/GenBank/DDBJ whole genome shotgun (WGS) entry which is preliminary data.</text>
</comment>
<reference evidence="6" key="1">
    <citation type="journal article" date="2019" name="Int. J. Syst. Evol. Microbiol.">
        <title>The Global Catalogue of Microorganisms (GCM) 10K type strain sequencing project: providing services to taxonomists for standard genome sequencing and annotation.</title>
        <authorList>
            <consortium name="The Broad Institute Genomics Platform"/>
            <consortium name="The Broad Institute Genome Sequencing Center for Infectious Disease"/>
            <person name="Wu L."/>
            <person name="Ma J."/>
        </authorList>
    </citation>
    <scope>NUCLEOTIDE SEQUENCE [LARGE SCALE GENOMIC DNA]</scope>
    <source>
        <strain evidence="6">JCM 17805</strain>
    </source>
</reference>
<evidence type="ECO:0000313" key="6">
    <source>
        <dbReference type="Proteomes" id="UP001500604"/>
    </source>
</evidence>
<keyword evidence="3" id="KW-0378">Hydrolase</keyword>
<dbReference type="PANTHER" id="PTHR39181:SF1">
    <property type="entry name" value="TYROSINE-PROTEIN PHOSPHATASE YWQE"/>
    <property type="match status" value="1"/>
</dbReference>
<evidence type="ECO:0000313" key="5">
    <source>
        <dbReference type="EMBL" id="GAA4648636.1"/>
    </source>
</evidence>
<dbReference type="SUPFAM" id="SSF89550">
    <property type="entry name" value="PHP domain-like"/>
    <property type="match status" value="1"/>
</dbReference>
<accession>A0ABP8V094</accession>
<name>A0ABP8V094_9GAMM</name>
<dbReference type="Proteomes" id="UP001500604">
    <property type="component" value="Unassembled WGS sequence"/>
</dbReference>
<dbReference type="EC" id="3.1.3.48" evidence="2"/>
<sequence>MIDIHNHIIPGIDDGAAEMADALDLLRLAVADGITQVVCTPHMHDGRYDNDIDTIRPAFTALQQASSQASIPLRLAMAAEVRVSDEFMVQLRRGRVPLVGQWQGSDCVLLEMPHQQVPVGLDNLLAWLQRQNVRPVIAHPERNKELMRYPERSLKLVERGALFQLTAGSVAGHFGGQAQDTARWLLDRELVQFVASDAHHAVRRPPAMKAAADTLQEWYGVGVRDLLTDTLPRQLTESLFGAEVQGKIMKGLAIIDFAGN</sequence>
<dbReference type="EMBL" id="BAABFL010000085">
    <property type="protein sequence ID" value="GAA4648636.1"/>
    <property type="molecule type" value="Genomic_DNA"/>
</dbReference>
<dbReference type="InterPro" id="IPR016195">
    <property type="entry name" value="Pol/histidinol_Pase-like"/>
</dbReference>
<keyword evidence="6" id="KW-1185">Reference proteome</keyword>
<dbReference type="PIRSF" id="PIRSF016557">
    <property type="entry name" value="Caps_synth_CpsB"/>
    <property type="match status" value="1"/>
</dbReference>
<evidence type="ECO:0000256" key="3">
    <source>
        <dbReference type="ARBA" id="ARBA00022801"/>
    </source>
</evidence>
<evidence type="ECO:0000256" key="2">
    <source>
        <dbReference type="ARBA" id="ARBA00013064"/>
    </source>
</evidence>
<dbReference type="Gene3D" id="3.20.20.140">
    <property type="entry name" value="Metal-dependent hydrolases"/>
    <property type="match status" value="1"/>
</dbReference>
<evidence type="ECO:0000256" key="1">
    <source>
        <dbReference type="ARBA" id="ARBA00005750"/>
    </source>
</evidence>
<dbReference type="Pfam" id="PF19567">
    <property type="entry name" value="CpsB_CapC"/>
    <property type="match status" value="1"/>
</dbReference>
<comment type="similarity">
    <text evidence="1">Belongs to the metallo-dependent hydrolases superfamily. CpsB/CapC family.</text>
</comment>
<comment type="catalytic activity">
    <reaction evidence="4">
        <text>O-phospho-L-tyrosyl-[protein] + H2O = L-tyrosyl-[protein] + phosphate</text>
        <dbReference type="Rhea" id="RHEA:10684"/>
        <dbReference type="Rhea" id="RHEA-COMP:10136"/>
        <dbReference type="Rhea" id="RHEA-COMP:20101"/>
        <dbReference type="ChEBI" id="CHEBI:15377"/>
        <dbReference type="ChEBI" id="CHEBI:43474"/>
        <dbReference type="ChEBI" id="CHEBI:46858"/>
        <dbReference type="ChEBI" id="CHEBI:61978"/>
        <dbReference type="EC" id="3.1.3.48"/>
    </reaction>
</comment>
<dbReference type="InterPro" id="IPR016667">
    <property type="entry name" value="Caps_polysacc_synth_CpsB/CapC"/>
</dbReference>
<gene>
    <name evidence="5" type="ORF">GCM10023116_09060</name>
</gene>
<evidence type="ECO:0000256" key="4">
    <source>
        <dbReference type="ARBA" id="ARBA00051722"/>
    </source>
</evidence>
<dbReference type="RefSeq" id="WP_345194318.1">
    <property type="nucleotide sequence ID" value="NZ_BAABFL010000085.1"/>
</dbReference>